<keyword evidence="7" id="KW-1185">Reference proteome</keyword>
<evidence type="ECO:0000313" key="7">
    <source>
        <dbReference type="Proteomes" id="UP000324285"/>
    </source>
</evidence>
<dbReference type="PANTHER" id="PTHR33420:SF3">
    <property type="entry name" value="FIMBRIAL SUBUNIT ELFA"/>
    <property type="match status" value="1"/>
</dbReference>
<reference evidence="6" key="1">
    <citation type="submission" date="2021-02" db="EMBL/GenBank/DDBJ databases">
        <title>Strain Y2R2, a novel species of the genus Halomonas.</title>
        <authorList>
            <person name="Huang H."/>
        </authorList>
    </citation>
    <scope>NUCLEOTIDE SEQUENCE</scope>
    <source>
        <strain evidence="6">Y2R2</strain>
    </source>
</reference>
<protein>
    <submittedName>
        <fullName evidence="6">Type 1 fimbrial protein</fullName>
    </submittedName>
</protein>
<dbReference type="PANTHER" id="PTHR33420">
    <property type="entry name" value="FIMBRIAL SUBUNIT ELFA-RELATED"/>
    <property type="match status" value="1"/>
</dbReference>
<dbReference type="RefSeq" id="WP_187775080.1">
    <property type="nucleotide sequence ID" value="NZ_CP038437.2"/>
</dbReference>
<dbReference type="EMBL" id="CP038437">
    <property type="protein sequence ID" value="QEM83851.2"/>
    <property type="molecule type" value="Genomic_DNA"/>
</dbReference>
<dbReference type="GO" id="GO:0009289">
    <property type="term" value="C:pilus"/>
    <property type="evidence" value="ECO:0007669"/>
    <property type="project" value="UniProtKB-SubCell"/>
</dbReference>
<dbReference type="AlphaFoldDB" id="A0A856QVC8"/>
<comment type="similarity">
    <text evidence="2">Belongs to the fimbrial protein family.</text>
</comment>
<organism evidence="6 7">
    <name type="scientific">Halomonas binhaiensis</name>
    <dbReference type="NCBI Taxonomy" id="2562282"/>
    <lineage>
        <taxon>Bacteria</taxon>
        <taxon>Pseudomonadati</taxon>
        <taxon>Pseudomonadota</taxon>
        <taxon>Gammaproteobacteria</taxon>
        <taxon>Oceanospirillales</taxon>
        <taxon>Halomonadaceae</taxon>
        <taxon>Halomonas</taxon>
    </lineage>
</organism>
<feature type="signal peptide" evidence="5">
    <location>
        <begin position="1"/>
        <end position="22"/>
    </location>
</feature>
<evidence type="ECO:0000256" key="5">
    <source>
        <dbReference type="SAM" id="SignalP"/>
    </source>
</evidence>
<dbReference type="Pfam" id="PF16970">
    <property type="entry name" value="FimA"/>
    <property type="match status" value="1"/>
</dbReference>
<evidence type="ECO:0000256" key="4">
    <source>
        <dbReference type="ARBA" id="ARBA00023263"/>
    </source>
</evidence>
<dbReference type="InterPro" id="IPR008966">
    <property type="entry name" value="Adhesion_dom_sf"/>
</dbReference>
<evidence type="ECO:0000313" key="6">
    <source>
        <dbReference type="EMBL" id="QEM83851.2"/>
    </source>
</evidence>
<dbReference type="KEGG" id="hbh:E4T21_01200"/>
<dbReference type="InterPro" id="IPR036937">
    <property type="entry name" value="Adhesion_dom_fimbrial_sf"/>
</dbReference>
<dbReference type="Gene3D" id="2.60.40.1090">
    <property type="entry name" value="Fimbrial-type adhesion domain"/>
    <property type="match status" value="1"/>
</dbReference>
<evidence type="ECO:0000256" key="2">
    <source>
        <dbReference type="ARBA" id="ARBA00006671"/>
    </source>
</evidence>
<comment type="subcellular location">
    <subcellularLocation>
        <location evidence="1">Fimbrium</location>
    </subcellularLocation>
</comment>
<feature type="chain" id="PRO_5032810944" evidence="5">
    <location>
        <begin position="23"/>
        <end position="175"/>
    </location>
</feature>
<gene>
    <name evidence="6" type="ORF">E4T21_01200</name>
</gene>
<accession>A0A856QVC8</accession>
<dbReference type="Proteomes" id="UP000324285">
    <property type="component" value="Chromosome"/>
</dbReference>
<evidence type="ECO:0000256" key="3">
    <source>
        <dbReference type="ARBA" id="ARBA00022729"/>
    </source>
</evidence>
<evidence type="ECO:0000256" key="1">
    <source>
        <dbReference type="ARBA" id="ARBA00004561"/>
    </source>
</evidence>
<name>A0A856QVC8_9GAMM</name>
<dbReference type="InterPro" id="IPR050263">
    <property type="entry name" value="Bact_Fimbrial_Adh_Pro"/>
</dbReference>
<keyword evidence="4" id="KW-0281">Fimbrium</keyword>
<dbReference type="InterPro" id="IPR039458">
    <property type="entry name" value="FimA-like"/>
</dbReference>
<sequence length="175" mass="17626">MKKFVVSTLAGMTLAAATGAMAADGTITINGLVVDSACNIAIDGGAADATIVLPTVSSSSLAAAGDTAGNTAISMSLSGCPTTGAVRAWFEPTNVDMSTGNLLNNAATPAENVLVQVTDQASGNVIDLRDNTNNPFVNFATDGSATLNYAAQYYATGAATSGNVETQLVYTLDYQ</sequence>
<keyword evidence="3 5" id="KW-0732">Signal</keyword>
<proteinExistence type="inferred from homology"/>
<dbReference type="SUPFAM" id="SSF49401">
    <property type="entry name" value="Bacterial adhesins"/>
    <property type="match status" value="1"/>
</dbReference>
<dbReference type="GO" id="GO:0043709">
    <property type="term" value="P:cell adhesion involved in single-species biofilm formation"/>
    <property type="evidence" value="ECO:0007669"/>
    <property type="project" value="TreeGrafter"/>
</dbReference>